<dbReference type="OrthoDB" id="9810730at2"/>
<keyword evidence="5 16" id="KW-0597">Phosphoprotein</keyword>
<keyword evidence="9" id="KW-0418">Kinase</keyword>
<dbReference type="SUPFAM" id="SSF55874">
    <property type="entry name" value="ATPase domain of HSP90 chaperone/DNA topoisomerase II/histidine kinase"/>
    <property type="match status" value="1"/>
</dbReference>
<evidence type="ECO:0000259" key="20">
    <source>
        <dbReference type="PROSITE" id="PS50112"/>
    </source>
</evidence>
<dbReference type="GO" id="GO:0005886">
    <property type="term" value="C:plasma membrane"/>
    <property type="evidence" value="ECO:0007669"/>
    <property type="project" value="UniProtKB-SubCell"/>
</dbReference>
<dbReference type="CDD" id="cd16922">
    <property type="entry name" value="HATPase_EvgS-ArcB-TorS-like"/>
    <property type="match status" value="1"/>
</dbReference>
<dbReference type="FunFam" id="1.10.287.130:FF:000038">
    <property type="entry name" value="Sensory transduction histidine kinase"/>
    <property type="match status" value="1"/>
</dbReference>
<dbReference type="Gene3D" id="1.10.287.130">
    <property type="match status" value="1"/>
</dbReference>
<accession>A0A553JKG5</accession>
<dbReference type="SUPFAM" id="SSF52172">
    <property type="entry name" value="CheY-like"/>
    <property type="match status" value="2"/>
</dbReference>
<evidence type="ECO:0000259" key="19">
    <source>
        <dbReference type="PROSITE" id="PS50110"/>
    </source>
</evidence>
<dbReference type="Gene3D" id="3.30.565.10">
    <property type="entry name" value="Histidine kinase-like ATPase, C-terminal domain"/>
    <property type="match status" value="1"/>
</dbReference>
<dbReference type="InterPro" id="IPR000700">
    <property type="entry name" value="PAS-assoc_C"/>
</dbReference>
<dbReference type="InterPro" id="IPR011006">
    <property type="entry name" value="CheY-like_superfamily"/>
</dbReference>
<dbReference type="FunFam" id="3.30.565.10:FF:000010">
    <property type="entry name" value="Sensor histidine kinase RcsC"/>
    <property type="match status" value="1"/>
</dbReference>
<name>A0A553JKG5_SHEHA</name>
<evidence type="ECO:0000313" key="23">
    <source>
        <dbReference type="EMBL" id="TRY12918.1"/>
    </source>
</evidence>
<dbReference type="GO" id="GO:0005524">
    <property type="term" value="F:ATP binding"/>
    <property type="evidence" value="ECO:0007669"/>
    <property type="project" value="UniProtKB-KW"/>
</dbReference>
<dbReference type="SMART" id="SM00388">
    <property type="entry name" value="HisKA"/>
    <property type="match status" value="1"/>
</dbReference>
<dbReference type="PROSITE" id="PS50894">
    <property type="entry name" value="HPT"/>
    <property type="match status" value="1"/>
</dbReference>
<evidence type="ECO:0000313" key="24">
    <source>
        <dbReference type="Proteomes" id="UP000318126"/>
    </source>
</evidence>
<proteinExistence type="predicted"/>
<feature type="transmembrane region" description="Helical" evidence="17">
    <location>
        <begin position="240"/>
        <end position="264"/>
    </location>
</feature>
<evidence type="ECO:0000259" key="18">
    <source>
        <dbReference type="PROSITE" id="PS50109"/>
    </source>
</evidence>
<feature type="domain" description="Response regulatory" evidence="19">
    <location>
        <begin position="866"/>
        <end position="985"/>
    </location>
</feature>
<dbReference type="Gene3D" id="3.40.50.2300">
    <property type="match status" value="2"/>
</dbReference>
<keyword evidence="11 17" id="KW-1133">Transmembrane helix</keyword>
<dbReference type="SUPFAM" id="SSF55785">
    <property type="entry name" value="PYP-like sensor domain (PAS domain)"/>
    <property type="match status" value="1"/>
</dbReference>
<comment type="caution">
    <text evidence="23">The sequence shown here is derived from an EMBL/GenBank/DDBJ whole genome shotgun (WGS) entry which is preliminary data.</text>
</comment>
<evidence type="ECO:0000256" key="11">
    <source>
        <dbReference type="ARBA" id="ARBA00022989"/>
    </source>
</evidence>
<dbReference type="Proteomes" id="UP000318126">
    <property type="component" value="Unassembled WGS sequence"/>
</dbReference>
<evidence type="ECO:0000256" key="3">
    <source>
        <dbReference type="ARBA" id="ARBA00012438"/>
    </source>
</evidence>
<protein>
    <recommendedName>
        <fullName evidence="3">histidine kinase</fullName>
        <ecNumber evidence="3">2.7.13.3</ecNumber>
    </recommendedName>
</protein>
<dbReference type="InterPro" id="IPR005467">
    <property type="entry name" value="His_kinase_dom"/>
</dbReference>
<keyword evidence="14" id="KW-0131">Cell cycle</keyword>
<dbReference type="EMBL" id="VKGK01000025">
    <property type="protein sequence ID" value="TRY12918.1"/>
    <property type="molecule type" value="Genomic_DNA"/>
</dbReference>
<evidence type="ECO:0000256" key="12">
    <source>
        <dbReference type="ARBA" id="ARBA00023012"/>
    </source>
</evidence>
<dbReference type="CDD" id="cd00130">
    <property type="entry name" value="PAS"/>
    <property type="match status" value="1"/>
</dbReference>
<feature type="domain" description="PAC" evidence="21">
    <location>
        <begin position="556"/>
        <end position="608"/>
    </location>
</feature>
<dbReference type="SUPFAM" id="SSF47226">
    <property type="entry name" value="Histidine-containing phosphotransfer domain, HPT domain"/>
    <property type="match status" value="1"/>
</dbReference>
<gene>
    <name evidence="23" type="ORF">FN961_18380</name>
</gene>
<evidence type="ECO:0000256" key="2">
    <source>
        <dbReference type="ARBA" id="ARBA00004651"/>
    </source>
</evidence>
<dbReference type="InterPro" id="IPR003594">
    <property type="entry name" value="HATPase_dom"/>
</dbReference>
<dbReference type="InterPro" id="IPR004358">
    <property type="entry name" value="Sig_transdc_His_kin-like_C"/>
</dbReference>
<evidence type="ECO:0000256" key="6">
    <source>
        <dbReference type="ARBA" id="ARBA00022679"/>
    </source>
</evidence>
<dbReference type="Pfam" id="PF00512">
    <property type="entry name" value="HisKA"/>
    <property type="match status" value="1"/>
</dbReference>
<evidence type="ECO:0000256" key="17">
    <source>
        <dbReference type="SAM" id="Phobius"/>
    </source>
</evidence>
<evidence type="ECO:0000256" key="9">
    <source>
        <dbReference type="ARBA" id="ARBA00022777"/>
    </source>
</evidence>
<evidence type="ECO:0000256" key="15">
    <source>
        <dbReference type="PROSITE-ProRule" id="PRU00110"/>
    </source>
</evidence>
<evidence type="ECO:0000256" key="5">
    <source>
        <dbReference type="ARBA" id="ARBA00022553"/>
    </source>
</evidence>
<evidence type="ECO:0000259" key="21">
    <source>
        <dbReference type="PROSITE" id="PS50113"/>
    </source>
</evidence>
<comment type="subcellular location">
    <subcellularLocation>
        <location evidence="2">Cell membrane</location>
        <topology evidence="2">Multi-pass membrane protein</topology>
    </subcellularLocation>
</comment>
<dbReference type="CDD" id="cd17546">
    <property type="entry name" value="REC_hyHK_CKI1_RcsC-like"/>
    <property type="match status" value="2"/>
</dbReference>
<feature type="modified residue" description="4-aspartylphosphate" evidence="16">
    <location>
        <position position="918"/>
    </location>
</feature>
<dbReference type="PANTHER" id="PTHR45339:SF1">
    <property type="entry name" value="HYBRID SIGNAL TRANSDUCTION HISTIDINE KINASE J"/>
    <property type="match status" value="1"/>
</dbReference>
<evidence type="ECO:0000256" key="13">
    <source>
        <dbReference type="ARBA" id="ARBA00023136"/>
    </source>
</evidence>
<keyword evidence="7 17" id="KW-0812">Transmembrane</keyword>
<dbReference type="PANTHER" id="PTHR45339">
    <property type="entry name" value="HYBRID SIGNAL TRANSDUCTION HISTIDINE KINASE J"/>
    <property type="match status" value="1"/>
</dbReference>
<comment type="catalytic activity">
    <reaction evidence="1">
        <text>ATP + protein L-histidine = ADP + protein N-phospho-L-histidine.</text>
        <dbReference type="EC" id="2.7.13.3"/>
    </reaction>
</comment>
<dbReference type="GO" id="GO:0000155">
    <property type="term" value="F:phosphorelay sensor kinase activity"/>
    <property type="evidence" value="ECO:0007669"/>
    <property type="project" value="InterPro"/>
</dbReference>
<evidence type="ECO:0000256" key="16">
    <source>
        <dbReference type="PROSITE-ProRule" id="PRU00169"/>
    </source>
</evidence>
<keyword evidence="8" id="KW-0547">Nucleotide-binding</keyword>
<evidence type="ECO:0000256" key="1">
    <source>
        <dbReference type="ARBA" id="ARBA00000085"/>
    </source>
</evidence>
<reference evidence="24" key="1">
    <citation type="submission" date="2019-07" db="EMBL/GenBank/DDBJ databases">
        <title>Shewanella sp. YLB-08 draft genomic sequence.</title>
        <authorList>
            <person name="Yu L."/>
        </authorList>
    </citation>
    <scope>NUCLEOTIDE SEQUENCE [LARGE SCALE GENOMIC DNA]</scope>
    <source>
        <strain evidence="24">JCM 20706</strain>
    </source>
</reference>
<dbReference type="Pfam" id="PF02518">
    <property type="entry name" value="HATPase_c"/>
    <property type="match status" value="1"/>
</dbReference>
<keyword evidence="10" id="KW-0067">ATP-binding</keyword>
<dbReference type="Pfam" id="PF13426">
    <property type="entry name" value="PAS_9"/>
    <property type="match status" value="1"/>
</dbReference>
<dbReference type="InterPro" id="IPR001789">
    <property type="entry name" value="Sig_transdc_resp-reg_receiver"/>
</dbReference>
<keyword evidence="24" id="KW-1185">Reference proteome</keyword>
<keyword evidence="6" id="KW-0808">Transferase</keyword>
<organism evidence="23 24">
    <name type="scientific">Shewanella hanedai</name>
    <name type="common">Alteromonas hanedai</name>
    <dbReference type="NCBI Taxonomy" id="25"/>
    <lineage>
        <taxon>Bacteria</taxon>
        <taxon>Pseudomonadati</taxon>
        <taxon>Pseudomonadota</taxon>
        <taxon>Gammaproteobacteria</taxon>
        <taxon>Alteromonadales</taxon>
        <taxon>Shewanellaceae</taxon>
        <taxon>Shewanella</taxon>
    </lineage>
</organism>
<keyword evidence="13 17" id="KW-0472">Membrane</keyword>
<dbReference type="InterPro" id="IPR036097">
    <property type="entry name" value="HisK_dim/P_sf"/>
</dbReference>
<dbReference type="InterPro" id="IPR008207">
    <property type="entry name" value="Sig_transdc_His_kin_Hpt_dom"/>
</dbReference>
<evidence type="ECO:0000256" key="10">
    <source>
        <dbReference type="ARBA" id="ARBA00022840"/>
    </source>
</evidence>
<dbReference type="InterPro" id="IPR035965">
    <property type="entry name" value="PAS-like_dom_sf"/>
</dbReference>
<dbReference type="SMART" id="SM00448">
    <property type="entry name" value="REC"/>
    <property type="match status" value="2"/>
</dbReference>
<evidence type="ECO:0000256" key="4">
    <source>
        <dbReference type="ARBA" id="ARBA00022475"/>
    </source>
</evidence>
<feature type="domain" description="Histidine kinase" evidence="18">
    <location>
        <begin position="626"/>
        <end position="847"/>
    </location>
</feature>
<dbReference type="InterPro" id="IPR036641">
    <property type="entry name" value="HPT_dom_sf"/>
</dbReference>
<feature type="domain" description="PAS" evidence="20">
    <location>
        <begin position="483"/>
        <end position="553"/>
    </location>
</feature>
<dbReference type="PROSITE" id="PS50110">
    <property type="entry name" value="RESPONSE_REGULATORY"/>
    <property type="match status" value="2"/>
</dbReference>
<dbReference type="SUPFAM" id="SSF47384">
    <property type="entry name" value="Homodimeric domain of signal transducing histidine kinase"/>
    <property type="match status" value="1"/>
</dbReference>
<dbReference type="InterPro" id="IPR000014">
    <property type="entry name" value="PAS"/>
</dbReference>
<dbReference type="Pfam" id="PF01627">
    <property type="entry name" value="Hpt"/>
    <property type="match status" value="1"/>
</dbReference>
<feature type="transmembrane region" description="Helical" evidence="17">
    <location>
        <begin position="29"/>
        <end position="51"/>
    </location>
</feature>
<dbReference type="InterPro" id="IPR003661">
    <property type="entry name" value="HisK_dim/P_dom"/>
</dbReference>
<dbReference type="EC" id="2.7.13.3" evidence="3"/>
<feature type="domain" description="HPt" evidence="22">
    <location>
        <begin position="1182"/>
        <end position="1281"/>
    </location>
</feature>
<dbReference type="SMART" id="SM00387">
    <property type="entry name" value="HATPase_c"/>
    <property type="match status" value="1"/>
</dbReference>
<feature type="domain" description="Response regulatory" evidence="19">
    <location>
        <begin position="1012"/>
        <end position="1128"/>
    </location>
</feature>
<evidence type="ECO:0000259" key="22">
    <source>
        <dbReference type="PROSITE" id="PS50894"/>
    </source>
</evidence>
<keyword evidence="4" id="KW-1003">Cell membrane</keyword>
<dbReference type="Pfam" id="PF00072">
    <property type="entry name" value="Response_reg"/>
    <property type="match status" value="2"/>
</dbReference>
<dbReference type="NCBIfam" id="TIGR00229">
    <property type="entry name" value="sensory_box"/>
    <property type="match status" value="1"/>
</dbReference>
<evidence type="ECO:0000256" key="14">
    <source>
        <dbReference type="ARBA" id="ARBA00023306"/>
    </source>
</evidence>
<dbReference type="Gene3D" id="1.20.120.160">
    <property type="entry name" value="HPT domain"/>
    <property type="match status" value="1"/>
</dbReference>
<dbReference type="CDD" id="cd00082">
    <property type="entry name" value="HisKA"/>
    <property type="match status" value="1"/>
</dbReference>
<dbReference type="PROSITE" id="PS50113">
    <property type="entry name" value="PAC"/>
    <property type="match status" value="1"/>
</dbReference>
<keyword evidence="12" id="KW-0902">Two-component regulatory system</keyword>
<dbReference type="InterPro" id="IPR036890">
    <property type="entry name" value="HATPase_C_sf"/>
</dbReference>
<feature type="modified residue" description="Phosphohistidine" evidence="15">
    <location>
        <position position="1221"/>
    </location>
</feature>
<dbReference type="Gene3D" id="3.30.450.20">
    <property type="entry name" value="PAS domain"/>
    <property type="match status" value="1"/>
</dbReference>
<dbReference type="PROSITE" id="PS50112">
    <property type="entry name" value="PAS"/>
    <property type="match status" value="1"/>
</dbReference>
<dbReference type="SMART" id="SM00091">
    <property type="entry name" value="PAS"/>
    <property type="match status" value="1"/>
</dbReference>
<evidence type="ECO:0000256" key="8">
    <source>
        <dbReference type="ARBA" id="ARBA00022741"/>
    </source>
</evidence>
<sequence length="1354" mass="151902">MVKTELERDSRQDTQESRLMPLTKVYLNYTSRALILLMIVSLFICLILTLYNQNNKEDLIEDFTRLNTTNALLNDLRISTGQQTAFAKLYALTGNERWYALFEQTMSNRNGTSALPNGTSLTYWEKVLNPEFELIELENIASNDSFPIIDKMKKIGVRDYELTQLSLALQKANELAATERRALKRLAENPNASSYVMTQLLGVQYLSDSSKIMTMIGLASRSLNERANAELEKGISNGMLIYSIQLLSLGLFISSIIFFFVLQWRLYIHPLKNMQKTVINHVSDNNFNFVLDEKTKGEMGEFNKALNHVLRNVAGQLQRNSLLKDFSVVLRGQESTESLGKDVNQFLISKLNLPLIGIYVLDEEALTRVAGIGYSVDSPTSYINNDSTHKSILYGQEYRRFKNLKDKYSIVLNGSNLSLAEMHYFPLVVNQSPVGLLEIGTLTPLDDTVEHWVMDVIDDLAIGVQLTRNLEIQKKTELKVVEQLELNRQILDAIPNPMYYRNVNSEYIGVNESFTDFFGLFEADIIGSTPKDIFEEKTALQFEESEAKLLENIGSLDYEAQLVNANGEQRDVMVYEATFFSTKGDPNGVVGLFLDVTERKQMEVELRKAKEAADEVSKAKGDFLANMSHEIRTPMNAIIGMSHLALNSDLNPKQRGFVSKIDMAAKSLLGIINDILDFSKMEAGKLVTETVDFRLDEVLDNLTNIIAVKADEKGLEFLFDIDPHIPLALVGDPLRIGQILINLCGNAIKFTESGEVVVGVKLLKQSEDILNLQFDVRDSGIGLSQEQQDKLFKSFSQADASITRKYGGTGLGLTISKRLVELMGGKIWVTSEAEQGSTFSFTLDCELQDAKMKNNYKPVKDLIDKPVLVVDDNDVARDILVNLLTMMKFAPSAVSNGQEALSAIETENIRPYELVFMDWNMPGINGIETIRKIRAMDLIKQPKIILVTAYGREIGMTEDIEHLLDGIIIKPVNPSILFDSVMGAYGIESLGLKDHGKNANVEEIKLDLSGKSLLLVEDNETNQEVAMGMMEPFNVDITIANNGQEALDRLEDKKFDLVLMDMQMPIMDGITATENIRKNPAYDSLPIVAMTANAMESDVQNCKQAGMNDHIGKPIDFNILKEKLREYILGSNSTPLVTSVNVYEEEPIENNKEIIEGTNIELTMEDMPGVDTVLGISRIGGNSKKYWEILEHFVISQIEAMINLKQAMIIKDIETATRTAHSLRGAAANLAATTLSDMAKEMEDSLNNNIYPEEVKVDIVIEHLQTLRTHIEMTKSKKAAEEPIVPQETEPVDTNMSLDTLLTMIDNYDTQALEEIQKVKHSLISHQLDFSAIEKAIENFDFDKAKELTEKLTQ</sequence>
<evidence type="ECO:0000256" key="7">
    <source>
        <dbReference type="ARBA" id="ARBA00022692"/>
    </source>
</evidence>
<dbReference type="PRINTS" id="PR00344">
    <property type="entry name" value="BCTRLSENSOR"/>
</dbReference>
<dbReference type="PROSITE" id="PS50109">
    <property type="entry name" value="HIS_KIN"/>
    <property type="match status" value="1"/>
</dbReference>
<feature type="modified residue" description="4-aspartylphosphate" evidence="16">
    <location>
        <position position="1061"/>
    </location>
</feature>